<organism evidence="3 4">
    <name type="scientific">Eiseniibacteriota bacterium</name>
    <dbReference type="NCBI Taxonomy" id="2212470"/>
    <lineage>
        <taxon>Bacteria</taxon>
        <taxon>Candidatus Eiseniibacteriota</taxon>
    </lineage>
</organism>
<proteinExistence type="predicted"/>
<feature type="region of interest" description="Disordered" evidence="1">
    <location>
        <begin position="80"/>
        <end position="114"/>
    </location>
</feature>
<feature type="domain" description="Outer membrane protein beta-barrel" evidence="2">
    <location>
        <begin position="244"/>
        <end position="391"/>
    </location>
</feature>
<sequence>MANRSPPRPLAVGSISPRQALTAIAASTAVPPCLSISRPAWTASGCAAHTMPCFAQTTERVAVPRAEWAVSIGLSVMSRRAGTSSRARERSIGTPPERVGASASPGKARASPGSAQSAASWTSAAWWDAPWTAHRDASSVAPNAGEPRFTLAWCHGSLPRLARVPRGRFPRPLIFSSVEDDAMRIGPVVGVVLVLLSLAAPALAAGPEFYLLGGVALANLGGDAELLGNAFAAELDIQAGGSWQSTKKSRMGMDVGGGMRYGRSDVIGGAVELRYATRGVKYDLREVSGSGVSATETLKLNYVEMPVLLEWTPAVSGSVQPLFVAGPVFALKASAKATTQALGQSDTQDFPSGTIKSAAFGGLVGAGIKIKAASSSSILLQARFQAGFTNLVEDNQGLDLKPRDFSIMAGWSTER</sequence>
<comment type="caution">
    <text evidence="3">The sequence shown here is derived from an EMBL/GenBank/DDBJ whole genome shotgun (WGS) entry which is preliminary data.</text>
</comment>
<dbReference type="InterPro" id="IPR025665">
    <property type="entry name" value="Beta-barrel_OMP_2"/>
</dbReference>
<evidence type="ECO:0000313" key="4">
    <source>
        <dbReference type="Proteomes" id="UP000319771"/>
    </source>
</evidence>
<accession>A0A538U4E9</accession>
<gene>
    <name evidence="3" type="ORF">E6K81_11855</name>
</gene>
<dbReference type="Proteomes" id="UP000319771">
    <property type="component" value="Unassembled WGS sequence"/>
</dbReference>
<name>A0A538U4E9_UNCEI</name>
<dbReference type="EMBL" id="VBPB01000205">
    <property type="protein sequence ID" value="TMQ70772.1"/>
    <property type="molecule type" value="Genomic_DNA"/>
</dbReference>
<dbReference type="Pfam" id="PF13568">
    <property type="entry name" value="OMP_b-brl_2"/>
    <property type="match status" value="1"/>
</dbReference>
<dbReference type="AlphaFoldDB" id="A0A538U4E9"/>
<reference evidence="3 4" key="1">
    <citation type="journal article" date="2019" name="Nat. Microbiol.">
        <title>Mediterranean grassland soil C-N compound turnover is dependent on rainfall and depth, and is mediated by genomically divergent microorganisms.</title>
        <authorList>
            <person name="Diamond S."/>
            <person name="Andeer P.F."/>
            <person name="Li Z."/>
            <person name="Crits-Christoph A."/>
            <person name="Burstein D."/>
            <person name="Anantharaman K."/>
            <person name="Lane K.R."/>
            <person name="Thomas B.C."/>
            <person name="Pan C."/>
            <person name="Northen T.R."/>
            <person name="Banfield J.F."/>
        </authorList>
    </citation>
    <scope>NUCLEOTIDE SEQUENCE [LARGE SCALE GENOMIC DNA]</scope>
    <source>
        <strain evidence="3">WS_11</strain>
    </source>
</reference>
<evidence type="ECO:0000259" key="2">
    <source>
        <dbReference type="Pfam" id="PF13568"/>
    </source>
</evidence>
<evidence type="ECO:0000313" key="3">
    <source>
        <dbReference type="EMBL" id="TMQ70772.1"/>
    </source>
</evidence>
<evidence type="ECO:0000256" key="1">
    <source>
        <dbReference type="SAM" id="MobiDB-lite"/>
    </source>
</evidence>
<protein>
    <submittedName>
        <fullName evidence="3">PorT family protein</fullName>
    </submittedName>
</protein>